<accession>A0A059KNG7</accession>
<dbReference type="InterPro" id="IPR025048">
    <property type="entry name" value="DUF3987"/>
</dbReference>
<proteinExistence type="predicted"/>
<evidence type="ECO:0008006" key="3">
    <source>
        <dbReference type="Google" id="ProtNLM"/>
    </source>
</evidence>
<dbReference type="RefSeq" id="WP_081838025.1">
    <property type="nucleotide sequence ID" value="NZ_AZRA01000037.1"/>
</dbReference>
<sequence length="517" mass="56332">MNNTDSTNAMNAMSAAADDLIAESAPLPLPPDLLSVEALPLPALPDALRPWVADVSERMQCPPDFVGVPMLVGAAALVARRLAVRPQGLTEWQESPNMWALVVGRPGMMKSPAMSAALAPLERLEARSAEQFNADAKGHADALRLHKMRTDAADKLARQKLAKDPNAEISNAFDGLEEPPAPTRPRLLVNDLTYEAMGQIMTENPDGLLCVRDEMRGLLTSLQREDNADARAFYLQAWSGGRYTFDRITRGTLTVPSVRLSLVGCIQPGPLASFIRAASVGGSMDDGMVQRFLMCWPDQSGDWRNVDRLPDNAAKRAAFDVFERLHRLQAADLGAVQPVDFNGDPEGVPFLRFAPDALELFEEWRTGLEKRLRLPDIDAATEGALSKFRKHVPALALTLHTIDGHAGPVSRRATVQALALADYFESHARRAYASGVRPVVAAAKALMRKVQAGALPAMFSTRDVARPCWSGLTDRDVVGAALDLLVAHRHLMEVDAGQVVKIGRPRTVYVVNPEVMR</sequence>
<evidence type="ECO:0000313" key="2">
    <source>
        <dbReference type="Proteomes" id="UP000026714"/>
    </source>
</evidence>
<dbReference type="eggNOG" id="COG4643">
    <property type="taxonomic scope" value="Bacteria"/>
</dbReference>
<dbReference type="Proteomes" id="UP000026714">
    <property type="component" value="Unassembled WGS sequence"/>
</dbReference>
<organism evidence="1 2">
    <name type="scientific">Sphaerotilus natans subsp. natans DSM 6575</name>
    <dbReference type="NCBI Taxonomy" id="1286631"/>
    <lineage>
        <taxon>Bacteria</taxon>
        <taxon>Pseudomonadati</taxon>
        <taxon>Pseudomonadota</taxon>
        <taxon>Betaproteobacteria</taxon>
        <taxon>Burkholderiales</taxon>
        <taxon>Sphaerotilaceae</taxon>
        <taxon>Sphaerotilus</taxon>
    </lineage>
</organism>
<keyword evidence="2" id="KW-1185">Reference proteome</keyword>
<dbReference type="EMBL" id="AZRA01000037">
    <property type="protein sequence ID" value="KDB52920.1"/>
    <property type="molecule type" value="Genomic_DNA"/>
</dbReference>
<comment type="caution">
    <text evidence="1">The sequence shown here is derived from an EMBL/GenBank/DDBJ whole genome shotgun (WGS) entry which is preliminary data.</text>
</comment>
<dbReference type="AlphaFoldDB" id="A0A059KNG7"/>
<dbReference type="Pfam" id="PF13148">
    <property type="entry name" value="DUF3987"/>
    <property type="match status" value="1"/>
</dbReference>
<name>A0A059KNG7_9BURK</name>
<protein>
    <recommendedName>
        <fullName evidence="3">DUF3987 domain-containing protein</fullName>
    </recommendedName>
</protein>
<reference evidence="1 2" key="1">
    <citation type="journal article" date="2014" name="FEMS Microbiol. Ecol.">
        <title>Sphaerotilus natans encrusted with nanoball-shaped Fe(III) oxide minerals formed by nitrate-reducing mixotrophic Fe(II) oxidation.</title>
        <authorList>
            <person name="Park S."/>
            <person name="Kim D.H."/>
            <person name="Lee J.H."/>
            <person name="Hur H.G."/>
        </authorList>
    </citation>
    <scope>NUCLEOTIDE SEQUENCE [LARGE SCALE GENOMIC DNA]</scope>
    <source>
        <strain evidence="1 2">DSM 6575</strain>
    </source>
</reference>
<evidence type="ECO:0000313" key="1">
    <source>
        <dbReference type="EMBL" id="KDB52920.1"/>
    </source>
</evidence>
<gene>
    <name evidence="1" type="ORF">X805_14860</name>
</gene>
<dbReference type="STRING" id="34103.SAMN05421778_1432"/>